<gene>
    <name evidence="2" type="ORF">GCM10009843_36750</name>
</gene>
<feature type="transmembrane region" description="Helical" evidence="1">
    <location>
        <begin position="314"/>
        <end position="333"/>
    </location>
</feature>
<evidence type="ECO:0008006" key="4">
    <source>
        <dbReference type="Google" id="ProtNLM"/>
    </source>
</evidence>
<keyword evidence="1" id="KW-1133">Transmembrane helix</keyword>
<feature type="transmembrane region" description="Helical" evidence="1">
    <location>
        <begin position="100"/>
        <end position="119"/>
    </location>
</feature>
<sequence length="517" mass="54474">MGDPRSVGAVSALQRVRQLFGRVPDHPWVVLALVVGGVVALRAPGAGGLAYPDEGGLLLVADQLHDGPQLYGRLFVDRPPGLVAVYAVGNLLGGIEAVRWIGIVLVVVLVGAASLLGRLVGSRQAGIWTGIAAAALACNPLLGTRSINAELVGAPLTVLGVLVTVAAVRRPPGWSRALLLVLAGLLGSAALMVKQNLADTVVFGTVLLAVLGLTRAWPARQVLTAYAWAALGLAVPWLVTAAWVVIDGPGLRVLWDTLYAFRVTASAVIADQDASAPTRRLLTLPFLGLVSGLLMIVGVGSWRLRRRLAARDPVVVAGLAMLAAEVAGVLLGGSYWSHYLVGLLPGAVLWMALLVNGPRGRVRVLVATVGVALGSTLVSSAVAVIPATPGDRSDEAALVAWLDSAARPGDTGAVTWGHPQLLEASGLLPRSPLIWSLPQRTLDPDLHRFKKMLSGRRAPTWVLVWNPVDSWDLDVGGKATLTLIAHYRFIRYVCDVGVYVRRDVVRVLPPMPTRCVD</sequence>
<evidence type="ECO:0000313" key="3">
    <source>
        <dbReference type="Proteomes" id="UP001500575"/>
    </source>
</evidence>
<protein>
    <recommendedName>
        <fullName evidence="4">Glycosyltransferase RgtA/B/C/D-like domain-containing protein</fullName>
    </recommendedName>
</protein>
<feature type="transmembrane region" description="Helical" evidence="1">
    <location>
        <begin position="364"/>
        <end position="385"/>
    </location>
</feature>
<feature type="transmembrane region" description="Helical" evidence="1">
    <location>
        <begin position="174"/>
        <end position="193"/>
    </location>
</feature>
<keyword evidence="3" id="KW-1185">Reference proteome</keyword>
<organism evidence="2 3">
    <name type="scientific">Nocardioides bigeumensis</name>
    <dbReference type="NCBI Taxonomy" id="433657"/>
    <lineage>
        <taxon>Bacteria</taxon>
        <taxon>Bacillati</taxon>
        <taxon>Actinomycetota</taxon>
        <taxon>Actinomycetes</taxon>
        <taxon>Propionibacteriales</taxon>
        <taxon>Nocardioidaceae</taxon>
        <taxon>Nocardioides</taxon>
    </lineage>
</organism>
<feature type="transmembrane region" description="Helical" evidence="1">
    <location>
        <begin position="125"/>
        <end position="142"/>
    </location>
</feature>
<name>A0ABN2YTS2_9ACTN</name>
<feature type="transmembrane region" description="Helical" evidence="1">
    <location>
        <begin position="225"/>
        <end position="246"/>
    </location>
</feature>
<evidence type="ECO:0000256" key="1">
    <source>
        <dbReference type="SAM" id="Phobius"/>
    </source>
</evidence>
<proteinExistence type="predicted"/>
<comment type="caution">
    <text evidence="2">The sequence shown here is derived from an EMBL/GenBank/DDBJ whole genome shotgun (WGS) entry which is preliminary data.</text>
</comment>
<feature type="transmembrane region" description="Helical" evidence="1">
    <location>
        <begin position="200"/>
        <end position="219"/>
    </location>
</feature>
<evidence type="ECO:0000313" key="2">
    <source>
        <dbReference type="EMBL" id="GAA2132330.1"/>
    </source>
</evidence>
<feature type="transmembrane region" description="Helical" evidence="1">
    <location>
        <begin position="339"/>
        <end position="357"/>
    </location>
</feature>
<accession>A0ABN2YTS2</accession>
<dbReference type="EMBL" id="BAAAQQ010000013">
    <property type="protein sequence ID" value="GAA2132330.1"/>
    <property type="molecule type" value="Genomic_DNA"/>
</dbReference>
<reference evidence="2 3" key="1">
    <citation type="journal article" date="2019" name="Int. J. Syst. Evol. Microbiol.">
        <title>The Global Catalogue of Microorganisms (GCM) 10K type strain sequencing project: providing services to taxonomists for standard genome sequencing and annotation.</title>
        <authorList>
            <consortium name="The Broad Institute Genomics Platform"/>
            <consortium name="The Broad Institute Genome Sequencing Center for Infectious Disease"/>
            <person name="Wu L."/>
            <person name="Ma J."/>
        </authorList>
    </citation>
    <scope>NUCLEOTIDE SEQUENCE [LARGE SCALE GENOMIC DNA]</scope>
    <source>
        <strain evidence="2 3">JCM 16021</strain>
    </source>
</reference>
<keyword evidence="1" id="KW-0812">Transmembrane</keyword>
<feature type="transmembrane region" description="Helical" evidence="1">
    <location>
        <begin position="282"/>
        <end position="302"/>
    </location>
</feature>
<dbReference type="Proteomes" id="UP001500575">
    <property type="component" value="Unassembled WGS sequence"/>
</dbReference>
<feature type="transmembrane region" description="Helical" evidence="1">
    <location>
        <begin position="149"/>
        <end position="168"/>
    </location>
</feature>
<keyword evidence="1" id="KW-0472">Membrane</keyword>